<reference evidence="1" key="1">
    <citation type="submission" date="2016-06" db="UniProtKB">
        <authorList>
            <consortium name="WormBaseParasite"/>
        </authorList>
    </citation>
    <scope>IDENTIFICATION</scope>
</reference>
<sequence length="103" mass="11724">LWYLMSVSVRHLNRAFGSSHSASSAYQKWPTWHSHIQRPTPTKRAGHLTHLKFENSTSNHSLYRIKLILRMSASYPEGNFGGNQLLDGSISLSPLYSRLTIDL</sequence>
<proteinExistence type="predicted"/>
<name>A0A183SCV2_SCHSO</name>
<protein>
    <submittedName>
        <fullName evidence="1">MATH domain-containing protein</fullName>
    </submittedName>
</protein>
<evidence type="ECO:0000313" key="1">
    <source>
        <dbReference type="WBParaSite" id="SSLN_0000212001-mRNA-1"/>
    </source>
</evidence>
<accession>A0A183SCV2</accession>
<dbReference type="AlphaFoldDB" id="A0A183SCV2"/>
<organism evidence="1">
    <name type="scientific">Schistocephalus solidus</name>
    <name type="common">Tapeworm</name>
    <dbReference type="NCBI Taxonomy" id="70667"/>
    <lineage>
        <taxon>Eukaryota</taxon>
        <taxon>Metazoa</taxon>
        <taxon>Spiralia</taxon>
        <taxon>Lophotrochozoa</taxon>
        <taxon>Platyhelminthes</taxon>
        <taxon>Cestoda</taxon>
        <taxon>Eucestoda</taxon>
        <taxon>Diphyllobothriidea</taxon>
        <taxon>Diphyllobothriidae</taxon>
        <taxon>Schistocephalus</taxon>
    </lineage>
</organism>
<dbReference type="WBParaSite" id="SSLN_0000212001-mRNA-1">
    <property type="protein sequence ID" value="SSLN_0000212001-mRNA-1"/>
    <property type="gene ID" value="SSLN_0000212001"/>
</dbReference>